<dbReference type="Pfam" id="PF12826">
    <property type="entry name" value="HHH_2"/>
    <property type="match status" value="1"/>
</dbReference>
<keyword evidence="1" id="KW-0227">DNA damage</keyword>
<feature type="domain" description="DisA/LigA helix-hairpin-helix motif" evidence="3">
    <location>
        <begin position="6"/>
        <end position="55"/>
    </location>
</feature>
<gene>
    <name evidence="4" type="ORF">HER39_09885</name>
</gene>
<sequence length="70" mass="7661">PLGYRLLSGIKSVPRAVADRLVSHFGGLQHLMAANIDDLMAVDGIGEQRARTIREGPSRIAETSLLDRFM</sequence>
<keyword evidence="5" id="KW-1185">Reference proteome</keyword>
<dbReference type="InterPro" id="IPR041663">
    <property type="entry name" value="DisA/LigA_HHH"/>
</dbReference>
<evidence type="ECO:0000313" key="5">
    <source>
        <dbReference type="Proteomes" id="UP000523795"/>
    </source>
</evidence>
<dbReference type="SUPFAM" id="SSF47781">
    <property type="entry name" value="RuvA domain 2-like"/>
    <property type="match status" value="1"/>
</dbReference>
<protein>
    <submittedName>
        <fullName evidence="4">DNA integrity scanning protein DisA</fullName>
    </submittedName>
</protein>
<dbReference type="Gene3D" id="1.10.150.20">
    <property type="entry name" value="5' to 3' exonuclease, C-terminal subdomain"/>
    <property type="match status" value="1"/>
</dbReference>
<proteinExistence type="predicted"/>
<dbReference type="EMBL" id="JAAZSR010000138">
    <property type="protein sequence ID" value="NKX50870.1"/>
    <property type="molecule type" value="Genomic_DNA"/>
</dbReference>
<comment type="caution">
    <text evidence="4">The sequence shown here is derived from an EMBL/GenBank/DDBJ whole genome shotgun (WGS) entry which is preliminary data.</text>
</comment>
<reference evidence="4 5" key="1">
    <citation type="submission" date="2020-04" db="EMBL/GenBank/DDBJ databases">
        <authorList>
            <person name="Liu S."/>
        </authorList>
    </citation>
    <scope>NUCLEOTIDE SEQUENCE [LARGE SCALE GENOMIC DNA]</scope>
    <source>
        <strain evidence="4 5">CGMCC 1.15091</strain>
    </source>
</reference>
<name>A0ABX1JRW5_9MICC</name>
<evidence type="ECO:0000313" key="4">
    <source>
        <dbReference type="EMBL" id="NKX50870.1"/>
    </source>
</evidence>
<evidence type="ECO:0000259" key="3">
    <source>
        <dbReference type="Pfam" id="PF12826"/>
    </source>
</evidence>
<keyword evidence="2" id="KW-0234">DNA repair</keyword>
<evidence type="ECO:0000256" key="1">
    <source>
        <dbReference type="ARBA" id="ARBA00022763"/>
    </source>
</evidence>
<accession>A0ABX1JRW5</accession>
<organism evidence="4 5">
    <name type="scientific">Arthrobacter deserti</name>
    <dbReference type="NCBI Taxonomy" id="1742687"/>
    <lineage>
        <taxon>Bacteria</taxon>
        <taxon>Bacillati</taxon>
        <taxon>Actinomycetota</taxon>
        <taxon>Actinomycetes</taxon>
        <taxon>Micrococcales</taxon>
        <taxon>Micrococcaceae</taxon>
        <taxon>Arthrobacter</taxon>
    </lineage>
</organism>
<evidence type="ECO:0000256" key="2">
    <source>
        <dbReference type="ARBA" id="ARBA00023204"/>
    </source>
</evidence>
<feature type="non-terminal residue" evidence="4">
    <location>
        <position position="1"/>
    </location>
</feature>
<dbReference type="Proteomes" id="UP000523795">
    <property type="component" value="Unassembled WGS sequence"/>
</dbReference>
<dbReference type="InterPro" id="IPR010994">
    <property type="entry name" value="RuvA_2-like"/>
</dbReference>